<gene>
    <name evidence="1" type="ORF">ARMGADRAFT_1033946</name>
</gene>
<dbReference type="EMBL" id="KZ293672">
    <property type="protein sequence ID" value="PBK88605.1"/>
    <property type="molecule type" value="Genomic_DNA"/>
</dbReference>
<evidence type="ECO:0000313" key="2">
    <source>
        <dbReference type="Proteomes" id="UP000217790"/>
    </source>
</evidence>
<keyword evidence="2" id="KW-1185">Reference proteome</keyword>
<reference evidence="2" key="1">
    <citation type="journal article" date="2017" name="Nat. Ecol. Evol.">
        <title>Genome expansion and lineage-specific genetic innovations in the forest pathogenic fungi Armillaria.</title>
        <authorList>
            <person name="Sipos G."/>
            <person name="Prasanna A.N."/>
            <person name="Walter M.C."/>
            <person name="O'Connor E."/>
            <person name="Balint B."/>
            <person name="Krizsan K."/>
            <person name="Kiss B."/>
            <person name="Hess J."/>
            <person name="Varga T."/>
            <person name="Slot J."/>
            <person name="Riley R."/>
            <person name="Boka B."/>
            <person name="Rigling D."/>
            <person name="Barry K."/>
            <person name="Lee J."/>
            <person name="Mihaltcheva S."/>
            <person name="LaButti K."/>
            <person name="Lipzen A."/>
            <person name="Waldron R."/>
            <person name="Moloney N.M."/>
            <person name="Sperisen C."/>
            <person name="Kredics L."/>
            <person name="Vagvoelgyi C."/>
            <person name="Patrignani A."/>
            <person name="Fitzpatrick D."/>
            <person name="Nagy I."/>
            <person name="Doyle S."/>
            <person name="Anderson J.B."/>
            <person name="Grigoriev I.V."/>
            <person name="Gueldener U."/>
            <person name="Muensterkoetter M."/>
            <person name="Nagy L.G."/>
        </authorList>
    </citation>
    <scope>NUCLEOTIDE SEQUENCE [LARGE SCALE GENOMIC DNA]</scope>
    <source>
        <strain evidence="2">Ar21-2</strain>
    </source>
</reference>
<dbReference type="InParanoid" id="A0A2H3D025"/>
<dbReference type="OrthoDB" id="3118121at2759"/>
<protein>
    <submittedName>
        <fullName evidence="1">Uncharacterized protein</fullName>
    </submittedName>
</protein>
<accession>A0A2H3D025</accession>
<name>A0A2H3D025_ARMGA</name>
<dbReference type="AlphaFoldDB" id="A0A2H3D025"/>
<proteinExistence type="predicted"/>
<evidence type="ECO:0000313" key="1">
    <source>
        <dbReference type="EMBL" id="PBK88605.1"/>
    </source>
</evidence>
<dbReference type="Proteomes" id="UP000217790">
    <property type="component" value="Unassembled WGS sequence"/>
</dbReference>
<organism evidence="1 2">
    <name type="scientific">Armillaria gallica</name>
    <name type="common">Bulbous honey fungus</name>
    <name type="synonym">Armillaria bulbosa</name>
    <dbReference type="NCBI Taxonomy" id="47427"/>
    <lineage>
        <taxon>Eukaryota</taxon>
        <taxon>Fungi</taxon>
        <taxon>Dikarya</taxon>
        <taxon>Basidiomycota</taxon>
        <taxon>Agaricomycotina</taxon>
        <taxon>Agaricomycetes</taxon>
        <taxon>Agaricomycetidae</taxon>
        <taxon>Agaricales</taxon>
        <taxon>Marasmiineae</taxon>
        <taxon>Physalacriaceae</taxon>
        <taxon>Armillaria</taxon>
    </lineage>
</organism>
<sequence length="131" mass="14864">MGDWSQSHPPVISITRNDGYLEPKNPYAAVSDVILLLSLGQVEKFSVLLGEVRKELTYRNKVEAQSGNLKKEVWDQMMKAPVTLTVEHWLALSPGARQKMKTYVMPKRIPTSKVLLEDVTDTEENEKPEEP</sequence>